<dbReference type="SUPFAM" id="SSF81296">
    <property type="entry name" value="E set domains"/>
    <property type="match status" value="1"/>
</dbReference>
<feature type="compositionally biased region" description="Acidic residues" evidence="5">
    <location>
        <begin position="1"/>
        <end position="10"/>
    </location>
</feature>
<evidence type="ECO:0000313" key="7">
    <source>
        <dbReference type="Proteomes" id="UP000230066"/>
    </source>
</evidence>
<dbReference type="GO" id="GO:0005096">
    <property type="term" value="F:GTPase activator activity"/>
    <property type="evidence" value="ECO:0007669"/>
    <property type="project" value="UniProtKB-KW"/>
</dbReference>
<dbReference type="Gene3D" id="2.70.50.30">
    <property type="entry name" value="Coagulation Factor XIII, subunit A, domain 1"/>
    <property type="match status" value="1"/>
</dbReference>
<dbReference type="GO" id="GO:0005094">
    <property type="term" value="F:Rho GDP-dissociation inhibitor activity"/>
    <property type="evidence" value="ECO:0007669"/>
    <property type="project" value="InterPro"/>
</dbReference>
<evidence type="ECO:0000256" key="4">
    <source>
        <dbReference type="ARBA" id="ARBA00022490"/>
    </source>
</evidence>
<dbReference type="GO" id="GO:0007266">
    <property type="term" value="P:Rho protein signal transduction"/>
    <property type="evidence" value="ECO:0007669"/>
    <property type="project" value="InterPro"/>
</dbReference>
<evidence type="ECO:0000256" key="5">
    <source>
        <dbReference type="SAM" id="MobiDB-lite"/>
    </source>
</evidence>
<dbReference type="Proteomes" id="UP000230066">
    <property type="component" value="Unassembled WGS sequence"/>
</dbReference>
<dbReference type="GO" id="GO:0005829">
    <property type="term" value="C:cytosol"/>
    <property type="evidence" value="ECO:0007669"/>
    <property type="project" value="TreeGrafter"/>
</dbReference>
<accession>A0A2H1BV14</accession>
<protein>
    <submittedName>
        <fullName evidence="6">Rho GDP dissociation inhibitor</fullName>
    </submittedName>
</protein>
<comment type="caution">
    <text evidence="6">The sequence shown here is derived from an EMBL/GenBank/DDBJ whole genome shotgun (WGS) entry which is preliminary data.</text>
</comment>
<dbReference type="AlphaFoldDB" id="A0A2H1BV14"/>
<evidence type="ECO:0000256" key="1">
    <source>
        <dbReference type="ARBA" id="ARBA00004496"/>
    </source>
</evidence>
<comment type="similarity">
    <text evidence="2">Belongs to the Rho GDI family.</text>
</comment>
<dbReference type="InterPro" id="IPR000406">
    <property type="entry name" value="Rho_GDI"/>
</dbReference>
<dbReference type="PANTHER" id="PTHR10980">
    <property type="entry name" value="RHO GDP-DISSOCIATION INHIBITOR"/>
    <property type="match status" value="1"/>
</dbReference>
<evidence type="ECO:0000313" key="6">
    <source>
        <dbReference type="EMBL" id="THD19571.1"/>
    </source>
</evidence>
<evidence type="ECO:0000256" key="2">
    <source>
        <dbReference type="ARBA" id="ARBA00009758"/>
    </source>
</evidence>
<organism evidence="6 7">
    <name type="scientific">Fasciola hepatica</name>
    <name type="common">Liver fluke</name>
    <dbReference type="NCBI Taxonomy" id="6192"/>
    <lineage>
        <taxon>Eukaryota</taxon>
        <taxon>Metazoa</taxon>
        <taxon>Spiralia</taxon>
        <taxon>Lophotrochozoa</taxon>
        <taxon>Platyhelminthes</taxon>
        <taxon>Trematoda</taxon>
        <taxon>Digenea</taxon>
        <taxon>Plagiorchiida</taxon>
        <taxon>Echinostomata</taxon>
        <taxon>Echinostomatoidea</taxon>
        <taxon>Fasciolidae</taxon>
        <taxon>Fasciola</taxon>
    </lineage>
</organism>
<evidence type="ECO:0000256" key="3">
    <source>
        <dbReference type="ARBA" id="ARBA00022468"/>
    </source>
</evidence>
<reference evidence="6" key="1">
    <citation type="submission" date="2019-03" db="EMBL/GenBank/DDBJ databases">
        <title>Improved annotation for the trematode Fasciola hepatica.</title>
        <authorList>
            <person name="Choi Y.-J."/>
            <person name="Martin J."/>
            <person name="Mitreva M."/>
        </authorList>
    </citation>
    <scope>NUCLEOTIDE SEQUENCE [LARGE SCALE GENOMIC DNA]</scope>
</reference>
<dbReference type="EMBL" id="JXXN02006090">
    <property type="protein sequence ID" value="THD19571.1"/>
    <property type="molecule type" value="Genomic_DNA"/>
</dbReference>
<sequence length="198" mass="22427">MADQADEVIGDTDTTGYRAPQPKSINEIQKLDEEDESLKRYKAALLGSVEQCAVPCPENPKCVVIDSFSICVEGQEEHKISLRGNLEKLRDTPIPIPEGASYHILVRYFVQRDIVTGLQYEHTVHRGPIRVDNSTVMVGSYGPQKELREWKSETYIAPKGAMHRGAYNVKSRFRDIDKNEFITWKWAINVVKSSTSTD</sequence>
<feature type="region of interest" description="Disordered" evidence="5">
    <location>
        <begin position="1"/>
        <end position="27"/>
    </location>
</feature>
<gene>
    <name evidence="6" type="ORF">D915_009732</name>
</gene>
<dbReference type="GO" id="GO:0016020">
    <property type="term" value="C:membrane"/>
    <property type="evidence" value="ECO:0007669"/>
    <property type="project" value="TreeGrafter"/>
</dbReference>
<keyword evidence="7" id="KW-1185">Reference proteome</keyword>
<keyword evidence="3" id="KW-0343">GTPase activation</keyword>
<keyword evidence="4" id="KW-0963">Cytoplasm</keyword>
<dbReference type="InterPro" id="IPR024792">
    <property type="entry name" value="RhoGDI_dom_sf"/>
</dbReference>
<name>A0A2H1BV14_FASHE</name>
<dbReference type="PRINTS" id="PR00492">
    <property type="entry name" value="RHOGDI"/>
</dbReference>
<dbReference type="InterPro" id="IPR014756">
    <property type="entry name" value="Ig_E-set"/>
</dbReference>
<dbReference type="PANTHER" id="PTHR10980:SF3">
    <property type="entry name" value="LD16419P"/>
    <property type="match status" value="1"/>
</dbReference>
<dbReference type="Pfam" id="PF02115">
    <property type="entry name" value="Rho_GDI"/>
    <property type="match status" value="1"/>
</dbReference>
<dbReference type="FunFam" id="2.70.50.30:FF:000004">
    <property type="entry name" value="Rho GDP-dissociation inhibitor 1"/>
    <property type="match status" value="1"/>
</dbReference>
<proteinExistence type="inferred from homology"/>
<comment type="subcellular location">
    <subcellularLocation>
        <location evidence="1">Cytoplasm</location>
    </subcellularLocation>
</comment>